<feature type="active site" description="Glycyl thioester intermediate" evidence="7">
    <location>
        <position position="3733"/>
    </location>
</feature>
<feature type="region of interest" description="Disordered" evidence="8">
    <location>
        <begin position="910"/>
        <end position="938"/>
    </location>
</feature>
<accession>A0A5E4ESM4</accession>
<dbReference type="FunFam" id="3.90.1750.10:FF:000003">
    <property type="entry name" value="E3 ubiquitin-protein ligase UPL1"/>
    <property type="match status" value="1"/>
</dbReference>
<dbReference type="FunCoup" id="A0A5E4ESM4">
    <property type="interactions" value="3290"/>
</dbReference>
<feature type="domain" description="UBA" evidence="9">
    <location>
        <begin position="1294"/>
        <end position="1335"/>
    </location>
</feature>
<dbReference type="SUPFAM" id="SSF48371">
    <property type="entry name" value="ARM repeat"/>
    <property type="match status" value="2"/>
</dbReference>
<proteinExistence type="inferred from homology"/>
<feature type="region of interest" description="Disordered" evidence="8">
    <location>
        <begin position="2141"/>
        <end position="2221"/>
    </location>
</feature>
<dbReference type="FunFam" id="3.30.2410.10:FF:000010">
    <property type="entry name" value="E3 ubiquitin-protein ligase UPL1"/>
    <property type="match status" value="1"/>
</dbReference>
<feature type="compositionally biased region" description="Basic and acidic residues" evidence="8">
    <location>
        <begin position="1543"/>
        <end position="1555"/>
    </location>
</feature>
<dbReference type="Pfam" id="PF00632">
    <property type="entry name" value="HECT"/>
    <property type="match status" value="1"/>
</dbReference>
<dbReference type="PROSITE" id="PS50237">
    <property type="entry name" value="HECT"/>
    <property type="match status" value="1"/>
</dbReference>
<evidence type="ECO:0000256" key="8">
    <source>
        <dbReference type="SAM" id="MobiDB-lite"/>
    </source>
</evidence>
<dbReference type="Gene3D" id="3.30.2410.10">
    <property type="entry name" value="Hect, E3 ligase catalytic domain"/>
    <property type="match status" value="1"/>
</dbReference>
<dbReference type="Pfam" id="PF14377">
    <property type="entry name" value="UBM"/>
    <property type="match status" value="3"/>
</dbReference>
<dbReference type="Gene3D" id="3.30.2160.10">
    <property type="entry name" value="Hect, E3 ligase catalytic domain"/>
    <property type="match status" value="1"/>
</dbReference>
<feature type="region of interest" description="Disordered" evidence="8">
    <location>
        <begin position="3044"/>
        <end position="3093"/>
    </location>
</feature>
<feature type="region of interest" description="Disordered" evidence="8">
    <location>
        <begin position="713"/>
        <end position="737"/>
    </location>
</feature>
<dbReference type="PROSITE" id="PS50330">
    <property type="entry name" value="UIM"/>
    <property type="match status" value="1"/>
</dbReference>
<evidence type="ECO:0000256" key="1">
    <source>
        <dbReference type="ARBA" id="ARBA00000885"/>
    </source>
</evidence>
<feature type="region of interest" description="Disordered" evidence="8">
    <location>
        <begin position="1521"/>
        <end position="1555"/>
    </location>
</feature>
<evidence type="ECO:0000259" key="10">
    <source>
        <dbReference type="PROSITE" id="PS50237"/>
    </source>
</evidence>
<evidence type="ECO:0000256" key="6">
    <source>
        <dbReference type="ARBA" id="ARBA00034494"/>
    </source>
</evidence>
<dbReference type="Gene3D" id="6.10.250.1630">
    <property type="match status" value="1"/>
</dbReference>
<feature type="region of interest" description="Disordered" evidence="8">
    <location>
        <begin position="2031"/>
        <end position="2103"/>
    </location>
</feature>
<keyword evidence="4" id="KW-0808">Transferase</keyword>
<feature type="region of interest" description="Disordered" evidence="8">
    <location>
        <begin position="2374"/>
        <end position="2411"/>
    </location>
</feature>
<dbReference type="FunFam" id="3.30.2160.10:FF:000001">
    <property type="entry name" value="E3 ubiquitin-protein ligase NEDD4-like"/>
    <property type="match status" value="1"/>
</dbReference>
<dbReference type="GO" id="GO:0005737">
    <property type="term" value="C:cytoplasm"/>
    <property type="evidence" value="ECO:0007669"/>
    <property type="project" value="TreeGrafter"/>
</dbReference>
<dbReference type="Pfam" id="PF06025">
    <property type="entry name" value="DUF913"/>
    <property type="match status" value="1"/>
</dbReference>
<feature type="compositionally biased region" description="Polar residues" evidence="8">
    <location>
        <begin position="2485"/>
        <end position="2503"/>
    </location>
</feature>
<feature type="compositionally biased region" description="Acidic residues" evidence="8">
    <location>
        <begin position="2200"/>
        <end position="2221"/>
    </location>
</feature>
<dbReference type="PANTHER" id="PTHR11254">
    <property type="entry name" value="HECT DOMAIN UBIQUITIN-PROTEIN LIGASE"/>
    <property type="match status" value="1"/>
</dbReference>
<evidence type="ECO:0000256" key="5">
    <source>
        <dbReference type="ARBA" id="ARBA00022786"/>
    </source>
</evidence>
<dbReference type="EMBL" id="CABIKO010000032">
    <property type="protein sequence ID" value="VVA18757.1"/>
    <property type="molecule type" value="Genomic_DNA"/>
</dbReference>
<dbReference type="InterPro" id="IPR009060">
    <property type="entry name" value="UBA-like_sf"/>
</dbReference>
<dbReference type="UniPathway" id="UPA00143"/>
<gene>
    <name evidence="11" type="ORF">ALMOND_2B025753</name>
</gene>
<dbReference type="InterPro" id="IPR010309">
    <property type="entry name" value="E3_Ub_ligase_DUF908"/>
</dbReference>
<dbReference type="InterPro" id="IPR025527">
    <property type="entry name" value="HUWE1/Rev1_UBM"/>
</dbReference>
<dbReference type="Pfam" id="PF06012">
    <property type="entry name" value="DUF908"/>
    <property type="match status" value="2"/>
</dbReference>
<feature type="compositionally biased region" description="Low complexity" evidence="8">
    <location>
        <begin position="2402"/>
        <end position="2411"/>
    </location>
</feature>
<dbReference type="SMART" id="SM00119">
    <property type="entry name" value="HECTc"/>
    <property type="match status" value="1"/>
</dbReference>
<feature type="compositionally biased region" description="Polar residues" evidence="8">
    <location>
        <begin position="2515"/>
        <end position="2527"/>
    </location>
</feature>
<dbReference type="PANTHER" id="PTHR11254:SF67">
    <property type="entry name" value="E3 UBIQUITIN-PROTEIN LIGASE HUWE1"/>
    <property type="match status" value="1"/>
</dbReference>
<dbReference type="InterPro" id="IPR010314">
    <property type="entry name" value="E3_Ub_ligase_DUF913"/>
</dbReference>
<dbReference type="InterPro" id="IPR035983">
    <property type="entry name" value="Hect_E3_ubiquitin_ligase"/>
</dbReference>
<dbReference type="FunFam" id="1.10.8.10:FF:000067">
    <property type="entry name" value="E3 ubiquitin-protein ligase UPL1"/>
    <property type="match status" value="1"/>
</dbReference>
<dbReference type="EC" id="2.3.2.26" evidence="3"/>
<dbReference type="GO" id="GO:0006511">
    <property type="term" value="P:ubiquitin-dependent protein catabolic process"/>
    <property type="evidence" value="ECO:0007669"/>
    <property type="project" value="TreeGrafter"/>
</dbReference>
<evidence type="ECO:0000313" key="11">
    <source>
        <dbReference type="EMBL" id="VVA18757.1"/>
    </source>
</evidence>
<reference evidence="12" key="1">
    <citation type="journal article" date="2020" name="Plant J.">
        <title>Transposons played a major role in the diversification between the closely related almond and peach genomes: results from the almond genome sequence.</title>
        <authorList>
            <person name="Alioto T."/>
            <person name="Alexiou K.G."/>
            <person name="Bardil A."/>
            <person name="Barteri F."/>
            <person name="Castanera R."/>
            <person name="Cruz F."/>
            <person name="Dhingra A."/>
            <person name="Duval H."/>
            <person name="Fernandez I Marti A."/>
            <person name="Frias L."/>
            <person name="Galan B."/>
            <person name="Garcia J.L."/>
            <person name="Howad W."/>
            <person name="Gomez-Garrido J."/>
            <person name="Gut M."/>
            <person name="Julca I."/>
            <person name="Morata J."/>
            <person name="Puigdomenech P."/>
            <person name="Ribeca P."/>
            <person name="Rubio Cabetas M.J."/>
            <person name="Vlasova A."/>
            <person name="Wirthensohn M."/>
            <person name="Garcia-Mas J."/>
            <person name="Gabaldon T."/>
            <person name="Casacuberta J.M."/>
            <person name="Arus P."/>
        </authorList>
    </citation>
    <scope>NUCLEOTIDE SEQUENCE [LARGE SCALE GENOMIC DNA]</scope>
    <source>
        <strain evidence="12">cv. Texas</strain>
    </source>
</reference>
<comment type="pathway">
    <text evidence="2">Protein modification; protein ubiquitination.</text>
</comment>
<dbReference type="InterPro" id="IPR050409">
    <property type="entry name" value="E3_ubiq-protein_ligase"/>
</dbReference>
<dbReference type="InterPro" id="IPR003903">
    <property type="entry name" value="UIM_dom"/>
</dbReference>
<dbReference type="Gene3D" id="1.25.10.10">
    <property type="entry name" value="Leucine-rich Repeat Variant"/>
    <property type="match status" value="1"/>
</dbReference>
<dbReference type="OMA" id="ADEMKYG"/>
<keyword evidence="5 7" id="KW-0833">Ubl conjugation pathway</keyword>
<name>A0A5E4ESM4_PRUDU</name>
<evidence type="ECO:0000313" key="12">
    <source>
        <dbReference type="Proteomes" id="UP000327085"/>
    </source>
</evidence>
<evidence type="ECO:0000256" key="7">
    <source>
        <dbReference type="PROSITE-ProRule" id="PRU00104"/>
    </source>
</evidence>
<feature type="compositionally biased region" description="Basic and acidic residues" evidence="8">
    <location>
        <begin position="2465"/>
        <end position="2481"/>
    </location>
</feature>
<dbReference type="CDD" id="cd14327">
    <property type="entry name" value="UBA_atUPL1_2_like"/>
    <property type="match status" value="1"/>
</dbReference>
<dbReference type="InterPro" id="IPR000569">
    <property type="entry name" value="HECT_dom"/>
</dbReference>
<dbReference type="Proteomes" id="UP000327085">
    <property type="component" value="Chromosome 6"/>
</dbReference>
<dbReference type="InterPro" id="IPR011989">
    <property type="entry name" value="ARM-like"/>
</dbReference>
<feature type="domain" description="HECT" evidence="10">
    <location>
        <begin position="3425"/>
        <end position="3766"/>
    </location>
</feature>
<dbReference type="InParanoid" id="A0A5E4ESM4"/>
<dbReference type="SUPFAM" id="SSF46934">
    <property type="entry name" value="UBA-like"/>
    <property type="match status" value="1"/>
</dbReference>
<organism evidence="11 12">
    <name type="scientific">Prunus dulcis</name>
    <name type="common">Almond</name>
    <name type="synonym">Amygdalus dulcis</name>
    <dbReference type="NCBI Taxonomy" id="3755"/>
    <lineage>
        <taxon>Eukaryota</taxon>
        <taxon>Viridiplantae</taxon>
        <taxon>Streptophyta</taxon>
        <taxon>Embryophyta</taxon>
        <taxon>Tracheophyta</taxon>
        <taxon>Spermatophyta</taxon>
        <taxon>Magnoliopsida</taxon>
        <taxon>eudicotyledons</taxon>
        <taxon>Gunneridae</taxon>
        <taxon>Pentapetalae</taxon>
        <taxon>rosids</taxon>
        <taxon>fabids</taxon>
        <taxon>Rosales</taxon>
        <taxon>Rosaceae</taxon>
        <taxon>Amygdaloideae</taxon>
        <taxon>Amygdaleae</taxon>
        <taxon>Prunus</taxon>
    </lineage>
</organism>
<dbReference type="InterPro" id="IPR015940">
    <property type="entry name" value="UBA"/>
</dbReference>
<dbReference type="CDD" id="cd00078">
    <property type="entry name" value="HECTc"/>
    <property type="match status" value="1"/>
</dbReference>
<feature type="compositionally biased region" description="Polar residues" evidence="8">
    <location>
        <begin position="3044"/>
        <end position="3058"/>
    </location>
</feature>
<dbReference type="Pfam" id="PF22562">
    <property type="entry name" value="UBA_7"/>
    <property type="match status" value="1"/>
</dbReference>
<comment type="catalytic activity">
    <reaction evidence="1">
        <text>S-ubiquitinyl-[E2 ubiquitin-conjugating enzyme]-L-cysteine + [acceptor protein]-L-lysine = [E2 ubiquitin-conjugating enzyme]-L-cysteine + N(6)-ubiquitinyl-[acceptor protein]-L-lysine.</text>
        <dbReference type="EC" id="2.3.2.26"/>
    </reaction>
</comment>
<sequence>MKLKRRRAVEVPPKIRSFINSVTAVPLENIEGPLKGFVWEFDKGDFHHWVDLFNHFDSFFEKHIKSRKDLQVEDNFLDSDPPFPREAVLQVLRVIRIILENCTNKHFYSSYEQHLSSLLACTDADVVEACLQTLAAFLKKTVGKYSIRDAALNSKLFALAQGWGGKEEGLGLIACAIQNGCGHIAYELGCTLHFEFYASNDSTDDIPATQGLQIIHLPNINTHREADLELLSKLIAEYNVPSSLRFSLLTRLRFARAFGSLATRQQYACIRLYAFIVLVQANSDADDLVSFFNTEPEFVNELVSLLSFEDVVLEKIRILCLLSLVALCQDRSRQPTVLTAVTSGGQRGILSSLMQKAIDSVISDTSKWSVVFAEALLSLVTVLVSSSSGCSAMREAGFIPTLLPLLKDTNPQHLHLVSTSVHILEAFMDYSNPAAALFRDLGGLDDTISRLHVEVSHVENGSKQQDEDSEIIGRSAQVVAGTSTELDNMQPLYSEPLVSYHRRLLMKALLRAISLGTYAPGNTARVYGSEESLLPQCLCIIFKRAKDFGGGVFSLASTVMSDLIHKDPTCFPVLDAAGLPSAFLDAIMDGVLCSAEAITCIPQCLDALCINTNNGLEAVKERNAMRCFVKIFTSRTYLRALTSDTPGSLSSGLDELMRHASSLRGPGVDMLIEILNAISKIGHGVDASYMSTDPLCSSTPVPMETDGEERNLVLSDGGESSKMDSSEQTAEPSSDSLTGNVELFLPDCVSNAARLLETILQNGDTCRIFVEKKGVEAVLQLFTLPLMPLSVSVGQSISVAFKNFSPQHSASLARAVCSFLREHLKSTNELLVSVGGTQLAVVDSAKQTKVLKHLSSLEGILSLSNVLLKGTTTVVSELGAADADVLKDLGSTYREIIWQISLCNDVKSDEKISAEQEPESAEAAPSNASGRESDDDANIPMVRYMNPVSIRNQPLWAGEREFLSVVRSGEGLHRRSRHGFTRIRGGRTGRHLEALNVDSESSSTVSETSTSQDLKKKSPDVLVMEILNKLASTLRSFFTALVKGFTSPNRRRVDSGSLTLASKTLGTALAKVFLESLSFSGHSTSAGLDTSLSVKCRYLGKVVDDMVSLTFDSRRRTCYTTTVNNFYVHGTFKELLTTFEATSQLLWTLPYCVPTSGIDHEKTAEGSKLSHSPWLLDTLQSYCRVLEYFVNSSLLLSTTSASQAQLLVQPVAVGLSIGLFPVPRDPEVFVRMLQSQVLDVILPVWNHPMFPNCSPGFIASIVSLVMHVYSGVGDVKQNRSGISGSTNQRFMPPPLDESTITTIVEMGFSRARAEDALRRVETNSVEMAMEWLFSHPEDPVQEDDELARALALSLGNSSDASKADSVDKSVDVLAEEGCVKAPPVDDILAASVKLFQSSDTMAFPLTDLLVTLGNRNKGEDRPRVVSYLIQQLKNCPLDFSKDTSALSMVSHVIALLLSEDGSTRETAAQHGIVSAAIDILMNFKAKDESGNELIVPKCISALLLILDNMLQSRPKISENVEDTQTGSLPESGEHASLSIPASDTEKKQATDSHEKDSATAFEKILGKSTGYLTMEECHNVLAVACDLIKQHVPSMIMQAVLQLCARLTKTHSLALRFLENGGLAALFGLPRSCFFPGYDTVASAIVRHLLEDPQTLQTAMELEIRQALSGNRHGGRTSSRTFLTSMAPVISRDPLVFMKAAAAVCQLETSGGRTFVVLLKEKEKEKEKSKVSAVEAGLSSNECVRIPENKLHDGSGKCSKNHKKIPANLTQVIDQLLEIVLKYHFPKSQEDCVSNLSAMEVDEPAMKVKGKSKVDETRKLESDSERSAGLAKVTFVLKLLSDILLMYVHAVGVILKRDLEMTHLRGSNQLDGPGLGGILHHVIHWLLPLTIDKSAGPDEWRDKLSEKASWFLVVLCGRSSEGRRRVINELVKALSSFSNLDSSSTTSILLPDKRVYAFVDLVYSILSKNSSSSNLPGSGFSPDIAKSMIDGGMIQCLTGILHVIDLDHPDASKTVNLILKALESLTRAANASEQYFKSDETNKKKSTGLNGRSDDQVTAASGDNTVGHNQNISSEQDATDAVQTEQVGQGASQSEGNPDANPNQLVEQDMRIDVEGPLASNPPMELGMDFMREEMDGNVLHNTDQIDMTFRVENRADDDMGDEDDDMGDDGEDDEDDDEGEDEDEDIAEDGGGMMSLADTDVEDHDDTGLGDDYNDEMIDEDDDDFHENRVIEVRWREALDGLDHLQVLGQPGATSGLIDVAAEPFEGVNVDDLFGLRRPLGFDRRRQTSRSSFERTVTEANGFQHPLLLRPSQSGDLVSMWSAGGNSSRDLEALSSGSFDVAHFYMFDAPVLPYDHVPSNLFGDRLGGAAPPPLTDYSVGMDSLQLSGRRGPGDGRWTDDGQPQAGPQAAAIAQAVEEQFISELRSIAPADIPAERQSQNSRVQEKQPDHPPLNDSQVAAENDDSSHQRNEDQNQDRGGETIHQIISSSESVPCQEQVNPESVGSEVPEPMSIQPPSLNSTPNDSMDTGDGNGTAGEQLGSVPELDSADLQCEGGSEVPSNVHDVTVEAVGCDGSSRTEGQVGNVSASFGFEAPNPGDSHTSSVPTNVDVDMNCIDEVNQTGHPMPAFENGTDGPLSQNTLVAPEANQAEPVSLNNEAPGANAIDPTFLEALPEDLRAEVLASQQAQPVQPPSYAPPSVDDIDPEFLAALPPDIQAEVLAQQRAQRVAQQAEGQPVDMDNASIIATFPADLREEVLLTSSEAVLSALPSPLLAEAQMLRDRAMSHYQARSLFGSSHRLNNRRNGLGFDRQTVIDRGVGVTIGRRAVSALADSLKVKEIEGEPLLDANALKALIRLLRLAQPLGKGLLQRLLLNLCTHSVTRAILVRLLLDMIRPEAEGSVSGLATINSQRLYGCNSNVVYGRSQLLDGLPPLVLRRILEILTYLATNHSAVANMLFYFDFSGVPEPLSSIHMETKKDKGKEKMGEGGYSSKISGNTQDVNVPLILFLKLLNRPHFLHGTAHLEQVMGLLQVVVYTSASKLEGRSQSEGVDGNSQNLAINEASGDGQKGPALEQESDHGDKPISGESSTSDGKRNTDTYNIFLKLPESDLHNLCSLLGREGLSDKVYMLAGEVLKKLASVAAAHRIFFISELSELAHGLSASAVGELVTLRNTQMLGLSAGSMAGPAILRVLQALCSLTSPRASENSGLENDAEQEERATMSKLNVALEPLWQELSNCISATETHLGQSSFCPTMSTINIGDHVQGSSSSSPLPPGTQRLLPFMEAFFVLCEKLQANLSLTLQDNANVTAREVKESAGNSDPSTAKCHSCGDSQRKFDGAVTFTRFAEKHRRLLNAFIRQNPGLLEKSLTMMLEAPRLIDFDNKRAYFRSRIRQQHEQHLSGPLRISVRRAYVLEDSYNQLRMRPNQDMKGRLNVQFQGEEGIDAGGLTREWYQLLSRVIFDKGALLFTTVGNNATFQPNPNSVYQTEHLSYFKFVGRVVAKALFDGQLLDVYFTRSFYKHILGVKVTYHDIEAVDPDYYKNLKWMLENDVSDIPDLTFSMDADEEKHILYEKNQVTDYELKPGGRNIRVTEETKHEYVDLVAEHILTNAIRPQINSFLEGFTELVPRELISIFNDKELELLISGLPEIDLDDLKANTEYTGYTVASSVVEWFWEVVKGFNKEDMARLLQFVTGTSKVPLEGFRALQGISGAQRFQIHKAYGAPDRLPSAHTCFNQLDLPEYTSKEQLHERLMLAIHEASEGFGFG</sequence>
<dbReference type="GO" id="GO:0061630">
    <property type="term" value="F:ubiquitin protein ligase activity"/>
    <property type="evidence" value="ECO:0007669"/>
    <property type="project" value="UniProtKB-EC"/>
</dbReference>
<evidence type="ECO:0000256" key="2">
    <source>
        <dbReference type="ARBA" id="ARBA00004906"/>
    </source>
</evidence>
<protein>
    <recommendedName>
        <fullName evidence="3">HECT-type E3 ubiquitin transferase</fullName>
        <ecNumber evidence="3">2.3.2.26</ecNumber>
    </recommendedName>
</protein>
<dbReference type="Gramene" id="VVA18757">
    <property type="protein sequence ID" value="VVA18757"/>
    <property type="gene ID" value="Prudul26B025753"/>
</dbReference>
<dbReference type="PROSITE" id="PS50030">
    <property type="entry name" value="UBA"/>
    <property type="match status" value="1"/>
</dbReference>
<evidence type="ECO:0000256" key="3">
    <source>
        <dbReference type="ARBA" id="ARBA00012485"/>
    </source>
</evidence>
<dbReference type="InterPro" id="IPR016024">
    <property type="entry name" value="ARM-type_fold"/>
</dbReference>
<dbReference type="Gene3D" id="3.90.1750.10">
    <property type="entry name" value="Hect, E3 ligase catalytic domains"/>
    <property type="match status" value="1"/>
</dbReference>
<dbReference type="Gene3D" id="1.10.8.10">
    <property type="entry name" value="DNA helicase RuvA subunit, C-terminal domain"/>
    <property type="match status" value="1"/>
</dbReference>
<dbReference type="SMART" id="SM00165">
    <property type="entry name" value="UBA"/>
    <property type="match status" value="1"/>
</dbReference>
<comment type="similarity">
    <text evidence="6">Belongs to the UPL family. TOM1/PTR1 subfamily.</text>
</comment>
<feature type="compositionally biased region" description="Acidic residues" evidence="8">
    <location>
        <begin position="2159"/>
        <end position="2189"/>
    </location>
</feature>
<evidence type="ECO:0000256" key="4">
    <source>
        <dbReference type="ARBA" id="ARBA00022679"/>
    </source>
</evidence>
<dbReference type="GO" id="GO:0000209">
    <property type="term" value="P:protein polyubiquitination"/>
    <property type="evidence" value="ECO:0007669"/>
    <property type="project" value="TreeGrafter"/>
</dbReference>
<evidence type="ECO:0000259" key="9">
    <source>
        <dbReference type="PROSITE" id="PS50030"/>
    </source>
</evidence>
<feature type="compositionally biased region" description="Polar residues" evidence="8">
    <location>
        <begin position="2056"/>
        <end position="2103"/>
    </location>
</feature>
<feature type="compositionally biased region" description="Polar residues" evidence="8">
    <location>
        <begin position="726"/>
        <end position="737"/>
    </location>
</feature>
<feature type="region of interest" description="Disordered" evidence="8">
    <location>
        <begin position="2431"/>
        <end position="2542"/>
    </location>
</feature>
<dbReference type="SUPFAM" id="SSF56204">
    <property type="entry name" value="Hect, E3 ligase catalytic domain"/>
    <property type="match status" value="1"/>
</dbReference>